<dbReference type="Gene3D" id="1.10.287.70">
    <property type="match status" value="4"/>
</dbReference>
<dbReference type="PRINTS" id="PR01633">
    <property type="entry name" value="RVDCCALPHA1"/>
</dbReference>
<feature type="compositionally biased region" description="Polar residues" evidence="20">
    <location>
        <begin position="915"/>
        <end position="937"/>
    </location>
</feature>
<evidence type="ECO:0000256" key="19">
    <source>
        <dbReference type="RuleBase" id="RU003808"/>
    </source>
</evidence>
<dbReference type="GO" id="GO:0045202">
    <property type="term" value="C:synapse"/>
    <property type="evidence" value="ECO:0007669"/>
    <property type="project" value="GOC"/>
</dbReference>
<evidence type="ECO:0000256" key="11">
    <source>
        <dbReference type="ARBA" id="ARBA00022989"/>
    </source>
</evidence>
<keyword evidence="2" id="KW-0813">Transport</keyword>
<evidence type="ECO:0000256" key="20">
    <source>
        <dbReference type="SAM" id="MobiDB-lite"/>
    </source>
</evidence>
<feature type="transmembrane region" description="Helical" evidence="21">
    <location>
        <begin position="1435"/>
        <end position="1453"/>
    </location>
</feature>
<dbReference type="PANTHER" id="PTHR45628">
    <property type="entry name" value="VOLTAGE-DEPENDENT CALCIUM CHANNEL TYPE A SUBUNIT ALPHA-1"/>
    <property type="match status" value="1"/>
</dbReference>
<feature type="region of interest" description="Disordered" evidence="20">
    <location>
        <begin position="2015"/>
        <end position="2057"/>
    </location>
</feature>
<feature type="transmembrane region" description="Helical" evidence="21">
    <location>
        <begin position="1245"/>
        <end position="1263"/>
    </location>
</feature>
<evidence type="ECO:0000256" key="1">
    <source>
        <dbReference type="ARBA" id="ARBA00004141"/>
    </source>
</evidence>
<evidence type="ECO:0000256" key="4">
    <source>
        <dbReference type="ARBA" id="ARBA00022568"/>
    </source>
</evidence>
<dbReference type="FunFam" id="1.20.120.350:FF:000015">
    <property type="entry name" value="Voltage-dependent N-type calcium channel subunit alpha"/>
    <property type="match status" value="1"/>
</dbReference>
<feature type="transmembrane region" description="Helical" evidence="21">
    <location>
        <begin position="82"/>
        <end position="99"/>
    </location>
</feature>
<dbReference type="Gene3D" id="6.10.250.2180">
    <property type="match status" value="1"/>
</dbReference>
<keyword evidence="11 21" id="KW-1133">Transmembrane helix</keyword>
<evidence type="ECO:0000256" key="5">
    <source>
        <dbReference type="ARBA" id="ARBA00022673"/>
    </source>
</evidence>
<dbReference type="GO" id="GO:0005891">
    <property type="term" value="C:voltage-gated calcium channel complex"/>
    <property type="evidence" value="ECO:0007669"/>
    <property type="project" value="InterPro"/>
</dbReference>
<feature type="region of interest" description="Disordered" evidence="20">
    <location>
        <begin position="721"/>
        <end position="806"/>
    </location>
</feature>
<keyword evidence="7 18" id="KW-0479">Metal-binding</keyword>
<keyword evidence="13 21" id="KW-0472">Membrane</keyword>
<dbReference type="Pfam" id="PF16905">
    <property type="entry name" value="GPHH"/>
    <property type="match status" value="1"/>
</dbReference>
<feature type="transmembrane region" description="Helical" evidence="21">
    <location>
        <begin position="999"/>
        <end position="1018"/>
    </location>
</feature>
<feature type="transmembrane region" description="Helical" evidence="21">
    <location>
        <begin position="1348"/>
        <end position="1369"/>
    </location>
</feature>
<name>A0A3Q3D3S0_HIPCM</name>
<evidence type="ECO:0000256" key="3">
    <source>
        <dbReference type="ARBA" id="ARBA00022553"/>
    </source>
</evidence>
<feature type="transmembrane region" description="Helical" evidence="21">
    <location>
        <begin position="1308"/>
        <end position="1328"/>
    </location>
</feature>
<feature type="transmembrane region" description="Helical" evidence="21">
    <location>
        <begin position="1069"/>
        <end position="1088"/>
    </location>
</feature>
<dbReference type="PANTHER" id="PTHR45628:SF5">
    <property type="entry name" value="VOLTAGE-DEPENDENT R-TYPE CALCIUM CHANNEL SUBUNIT ALPHA-1E"/>
    <property type="match status" value="1"/>
</dbReference>
<keyword evidence="12" id="KW-0406">Ion transport</keyword>
<feature type="transmembrane region" description="Helical" evidence="21">
    <location>
        <begin position="461"/>
        <end position="480"/>
    </location>
</feature>
<feature type="transmembrane region" description="Helical" evidence="21">
    <location>
        <begin position="120"/>
        <end position="140"/>
    </location>
</feature>
<feature type="transmembrane region" description="Helical" evidence="21">
    <location>
        <begin position="211"/>
        <end position="233"/>
    </location>
</feature>
<accession>A0A3Q3D3S0</accession>
<comment type="function">
    <text evidence="19">Voltage-sensitive calcium channels (VSCC) mediate the entry of calcium ions into excitable cells and are also involved in a variety of calcium-dependent processes, including muscle contraction, hormone or neurotransmitter release, gene expression, cell motility, cell division and cell death. The isoform alpha-1E gives rise to R-type calcium currents.</text>
</comment>
<keyword evidence="16" id="KW-0407">Ion channel</keyword>
<dbReference type="Pfam" id="PF00520">
    <property type="entry name" value="Ion_trans"/>
    <property type="match status" value="4"/>
</dbReference>
<dbReference type="GO" id="GO:0043025">
    <property type="term" value="C:neuronal cell body"/>
    <property type="evidence" value="ECO:0007669"/>
    <property type="project" value="TreeGrafter"/>
</dbReference>
<dbReference type="InterPro" id="IPR027359">
    <property type="entry name" value="Volt_channel_dom_sf"/>
</dbReference>
<evidence type="ECO:0000256" key="13">
    <source>
        <dbReference type="ARBA" id="ARBA00023136"/>
    </source>
</evidence>
<dbReference type="GeneTree" id="ENSGT00940000155601"/>
<evidence type="ECO:0000256" key="10">
    <source>
        <dbReference type="ARBA" id="ARBA00022882"/>
    </source>
</evidence>
<feature type="transmembrane region" description="Helical" evidence="21">
    <location>
        <begin position="278"/>
        <end position="299"/>
    </location>
</feature>
<keyword evidence="15" id="KW-0325">Glycoprotein</keyword>
<feature type="domain" description="Voltage-dependent calcium channel alpha-1 subunit IQ" evidence="22">
    <location>
        <begin position="1692"/>
        <end position="1726"/>
    </location>
</feature>
<keyword evidence="6 21" id="KW-0812">Transmembrane</keyword>
<feature type="binding site" evidence="18">
    <location>
        <position position="640"/>
    </location>
    <ligand>
        <name>Ca(2+)</name>
        <dbReference type="ChEBI" id="CHEBI:29108"/>
    </ligand>
</feature>
<dbReference type="Gene3D" id="1.20.120.350">
    <property type="entry name" value="Voltage-gated potassium channels. Chain C"/>
    <property type="match status" value="4"/>
</dbReference>
<evidence type="ECO:0000256" key="16">
    <source>
        <dbReference type="ARBA" id="ARBA00023303"/>
    </source>
</evidence>
<dbReference type="GO" id="GO:0008331">
    <property type="term" value="F:high voltage-gated calcium channel activity"/>
    <property type="evidence" value="ECO:0007669"/>
    <property type="project" value="TreeGrafter"/>
</dbReference>
<dbReference type="STRING" id="109280.ENSHCOP00000001784"/>
<dbReference type="GO" id="GO:0098703">
    <property type="term" value="P:calcium ion import across plasma membrane"/>
    <property type="evidence" value="ECO:0007669"/>
    <property type="project" value="TreeGrafter"/>
</dbReference>
<evidence type="ECO:0000256" key="9">
    <source>
        <dbReference type="ARBA" id="ARBA00022837"/>
    </source>
</evidence>
<dbReference type="InterPro" id="IPR005821">
    <property type="entry name" value="Ion_trans_dom"/>
</dbReference>
<keyword evidence="5 19" id="KW-0107">Calcium channel</keyword>
<feature type="region of interest" description="Disordered" evidence="20">
    <location>
        <begin position="1"/>
        <end position="35"/>
    </location>
</feature>
<feature type="compositionally biased region" description="Basic and acidic residues" evidence="20">
    <location>
        <begin position="870"/>
        <end position="890"/>
    </location>
</feature>
<reference evidence="23" key="1">
    <citation type="submission" date="2025-08" db="UniProtKB">
        <authorList>
            <consortium name="Ensembl"/>
        </authorList>
    </citation>
    <scope>IDENTIFICATION</scope>
</reference>
<evidence type="ECO:0000256" key="21">
    <source>
        <dbReference type="SAM" id="Phobius"/>
    </source>
</evidence>
<evidence type="ECO:0000256" key="8">
    <source>
        <dbReference type="ARBA" id="ARBA00022737"/>
    </source>
</evidence>
<dbReference type="GO" id="GO:0007268">
    <property type="term" value="P:chemical synaptic transmission"/>
    <property type="evidence" value="ECO:0007669"/>
    <property type="project" value="TreeGrafter"/>
</dbReference>
<keyword evidence="9 18" id="KW-0106">Calcium</keyword>
<evidence type="ECO:0000313" key="23">
    <source>
        <dbReference type="Ensembl" id="ENSHCOP00000001784.1"/>
    </source>
</evidence>
<evidence type="ECO:0000256" key="17">
    <source>
        <dbReference type="ARBA" id="ARBA00036634"/>
    </source>
</evidence>
<dbReference type="SMART" id="SM01062">
    <property type="entry name" value="Ca_chan_IQ"/>
    <property type="match status" value="1"/>
</dbReference>
<evidence type="ECO:0000256" key="2">
    <source>
        <dbReference type="ARBA" id="ARBA00022448"/>
    </source>
</evidence>
<dbReference type="FunFam" id="1.20.120.350:FF:000001">
    <property type="entry name" value="Voltage-dependent L-type calcium channel subunit alpha"/>
    <property type="match status" value="1"/>
</dbReference>
<feature type="binding site" evidence="18">
    <location>
        <position position="1217"/>
    </location>
    <ligand>
        <name>Ca(2+)</name>
        <dbReference type="ChEBI" id="CHEBI:29108"/>
    </ligand>
</feature>
<dbReference type="GO" id="GO:0046872">
    <property type="term" value="F:metal ion binding"/>
    <property type="evidence" value="ECO:0007669"/>
    <property type="project" value="UniProtKB-KW"/>
</dbReference>
<evidence type="ECO:0000256" key="18">
    <source>
        <dbReference type="PIRSR" id="PIRSR602077-1"/>
    </source>
</evidence>
<sequence length="2057" mass="233474">MARFGDDVPVLLSTGDGGSDRNRSRDGAAASTGGVSPAAFKMTKAQRARAMALYNRIPVRENCFTVNRSLFIFGEDNEVRKYYMILATIIANCIVLALEQHLPGEDKTPMSKRLEKTEPYFIGMFCLEAGIKIIALGFVFHKGSYLRNGWNVMDFIVVLSGILAAAGAHMNISVDLRTLRAVRVLRPLKLVSGIPSLQIVLKSIMKAMVPLLQIGLLLFFAILMFAIIGLEFYSGKLHHTLDSSEYEFPCGVRQCPAKYTCSDMWIGPNDGITQFDNILFAVLTVFQCITMEGWTTVLYNADDALGPSWNWLYFIPLIIIGSFFVLNLVLGVLSGEFAKERERVENRRAFMKLRRQQQIERELNGYRAWIDRAEEVMLAEENKNPGPSALDVLKRATTIKKRGMESPHRGPAEEQYGDISSVGIPMSRESFRSGRRGPAVYFRRKERLLRISIRRVVKTHTFYWTVLSLVALNTLCVAIVHHNQPLWLSNFLYYAEFLFLALFLTEMFLKMYSLGPRLYFHSSFNCFDCSVIVGSIFEVLWGVFRPGTSFGISVLRALRLLRIFKITKYWASLRNLVVSLMNSMKSIISLIFLLFLFIVVFALLGMQLFGGRFIFEDYTPTNFDTFPAAIMTVFQILTGEDWNEVMYNGIRSQGGVKSGMWSSIYFIVLTLFGNYTLLNVFLAIAVDNLANAQELTKDEEEAEAAFNHKHALQKAKEVRPLPQLNPSNSFMSRRERRKRMTMSVWEQRTSQLRRHRQMSSREILFSGPNEEKDGAAASAQSQPGRPQSLHRKAMPSTPPEGARCQADPLVDHLTSPTKNQTSTEISFEAVLSGVIPEPPMSAPPAEILDPLSLIPENPPESIPEPSLDVDDIHNAIGERKSPRLNGDRQHRAVKKFRPPDDGDASGIRGRKALRSRQNGARSQGSSPRKGNQSASRSVSRERSMEGNRVPTTVEEKVAENPFFFSETPESVLLWLHSLCCLVLVLRVRRACHYVVNLRYFEMSILLVIAASSIALAAEDPVATTSDWNKVLRYFDYVFTGVFTFEMIIKMIDQGLILHDGSYFRDLWNILDFIVVVGALVAFALTNVMGNNKGRDIKTIKSLRVLRVLRPLKTIKRLPKLKAVFDCVVTSLKNVFNILIVYKLFMFIFAVIAVQLFKGKFFYCNDSSKDTEKDCQGYYIDYGKDKKEVKKRDWKRHEFHYDNIVWALLTLFTVSTGEGWPQVLQHSVDVTEEDRGPSHGNRMEMSIFYVIYFVVFPFFFVNILENRTNLKYRACIDFAISAKPLTRYMPQTRHTFQYRLWHFVVSPSFEYTVLAMIALNTIVLMMKYYSAPPGAPTAYEAVLKHLNTAFTVLFSIECVLKIMAFGFLNYFRDTWNIFDFITVLGSITEIVVDLQFVDTFNMSFLKLFRAARLIKLLRQGYTIRILLWTFVQSFKALPYVCLLIAMLFFIYAIIGMQVFGNIKLNEETHINRHNNFKSFSGALMLLFRSATGESWQEIMLSCLGGQRCEADPSNPLPVLNTEQEGGCGSDFAYFYFVSFIFFSSFLMLNLFVAVIMDNFEYLTRDSSILGPHHLDEFVRIWGEYDRAACGRIHYKEMYKVVHSISPPLGFGKNCPHRVACKRLVLMNMPVDEDMSVHFTSTLMALIRTALEVKLAGGGEDRNQMDLDLQKEISVIWPHLSQKMLDLLVPINKASDMTIGKIYAAMMIMDYYKQSKAKKLRQQLEEQKHAPMFQRMDASSLPQEIICNAKSLSFLSHRGFVALSPISPQDIFFFFHATASVPLQPGMSADRKLMKRSFSTIGDQCVNRLWQEQHSLERVSPDNMFRLRQKSYRGSINQSSHERGRSKERRHLLSPDVSRCNSEERSRDPSCERRRSLSPKEGLWVPKQGSGSRPELGSPAHSASESGTPRNRRQLPQTPSRPRPHISYSPLVCRDHPPSAPPASSAGRAPHSDGPAPSKQAKSSSCQASGPSHPSPHRYISEPYLPFHEDPRGGQAGERQEHLTFETAVQTSLGRANAISSAPQLRHSWQVPNGHFQKNLAQASPDGELLSDTDDDDRC</sequence>
<dbReference type="InterPro" id="IPR031649">
    <property type="entry name" value="GPHH_dom"/>
</dbReference>
<keyword evidence="10 19" id="KW-0851">Voltage-gated channel</keyword>
<dbReference type="InterPro" id="IPR005449">
    <property type="entry name" value="VDCC_R_a1su"/>
</dbReference>
<evidence type="ECO:0000256" key="7">
    <source>
        <dbReference type="ARBA" id="ARBA00022723"/>
    </source>
</evidence>
<comment type="catalytic activity">
    <reaction evidence="17">
        <text>Ca(2+)(in) = Ca(2+)(out)</text>
        <dbReference type="Rhea" id="RHEA:29671"/>
        <dbReference type="ChEBI" id="CHEBI:29108"/>
    </reaction>
</comment>
<dbReference type="FunFam" id="1.20.120.350:FF:000011">
    <property type="entry name" value="Voltage-dependent N-type calcium channel subunit alpha"/>
    <property type="match status" value="1"/>
</dbReference>
<comment type="subcellular location">
    <subcellularLocation>
        <location evidence="1 19">Membrane</location>
        <topology evidence="1 19">Multi-pass membrane protein</topology>
    </subcellularLocation>
</comment>
<feature type="compositionally biased region" description="Acidic residues" evidence="20">
    <location>
        <begin position="2047"/>
        <end position="2057"/>
    </location>
</feature>
<proteinExistence type="inferred from homology"/>
<dbReference type="OMA" id="IRIVRIM"/>
<dbReference type="Gene3D" id="6.10.250.2500">
    <property type="match status" value="1"/>
</dbReference>
<dbReference type="FunFam" id="1.20.120.350:FF:000013">
    <property type="entry name" value="Voltage-dependent N-type calcium channel subunit alpha"/>
    <property type="match status" value="1"/>
</dbReference>
<feature type="transmembrane region" description="Helical" evidence="21">
    <location>
        <begin position="492"/>
        <end position="512"/>
    </location>
</feature>
<evidence type="ECO:0000256" key="14">
    <source>
        <dbReference type="ARBA" id="ARBA00023157"/>
    </source>
</evidence>
<keyword evidence="14" id="KW-1015">Disulfide bond</keyword>
<dbReference type="FunFam" id="1.10.287.70:FF:000023">
    <property type="entry name" value="Voltage-dependent R-type calcium channel subunit alpha"/>
    <property type="match status" value="1"/>
</dbReference>
<dbReference type="InterPro" id="IPR002077">
    <property type="entry name" value="VDCCAlpha1"/>
</dbReference>
<keyword evidence="4 19" id="KW-0109">Calcium transport</keyword>
<dbReference type="PRINTS" id="PR00167">
    <property type="entry name" value="CACHANNEL"/>
</dbReference>
<comment type="similarity">
    <text evidence="19">Belongs to the calcium channel alpha-1 subunit (TC 1.A.1.11) family.</text>
</comment>
<dbReference type="Proteomes" id="UP000264820">
    <property type="component" value="Unplaced"/>
</dbReference>
<feature type="transmembrane region" description="Helical" evidence="21">
    <location>
        <begin position="1134"/>
        <end position="1156"/>
    </location>
</feature>
<dbReference type="FunFam" id="1.10.287.70:FF:000026">
    <property type="entry name" value="Voltage-dependent R-type calcium channel subunit alpha"/>
    <property type="match status" value="1"/>
</dbReference>
<dbReference type="Ensembl" id="ENSHCOT00000011513.1">
    <property type="protein sequence ID" value="ENSHCOP00000001784.1"/>
    <property type="gene ID" value="ENSHCOG00000002852.1"/>
</dbReference>
<feature type="transmembrane region" description="Helical" evidence="21">
    <location>
        <begin position="1376"/>
        <end position="1396"/>
    </location>
</feature>
<feature type="transmembrane region" description="Helical" evidence="21">
    <location>
        <begin position="1532"/>
        <end position="1555"/>
    </location>
</feature>
<feature type="compositionally biased region" description="Low complexity" evidence="20">
    <location>
        <begin position="1953"/>
        <end position="1967"/>
    </location>
</feature>
<feature type="compositionally biased region" description="Basic and acidic residues" evidence="20">
    <location>
        <begin position="1859"/>
        <end position="1873"/>
    </location>
</feature>
<reference evidence="23" key="2">
    <citation type="submission" date="2025-09" db="UniProtKB">
        <authorList>
            <consortium name="Ensembl"/>
        </authorList>
    </citation>
    <scope>IDENTIFICATION</scope>
</reference>
<evidence type="ECO:0000259" key="22">
    <source>
        <dbReference type="SMART" id="SM01062"/>
    </source>
</evidence>
<dbReference type="FunFam" id="1.10.287.70:FF:000025">
    <property type="entry name" value="Voltage-dependent R-type calcium channel subunit alpha"/>
    <property type="match status" value="1"/>
</dbReference>
<feature type="region of interest" description="Disordered" evidence="20">
    <location>
        <begin position="1829"/>
        <end position="2001"/>
    </location>
</feature>
<feature type="compositionally biased region" description="Basic and acidic residues" evidence="20">
    <location>
        <begin position="1985"/>
        <end position="2001"/>
    </location>
</feature>
<keyword evidence="3" id="KW-0597">Phosphoprotein</keyword>
<keyword evidence="24" id="KW-1185">Reference proteome</keyword>
<evidence type="ECO:0000256" key="12">
    <source>
        <dbReference type="ARBA" id="ARBA00023065"/>
    </source>
</evidence>
<feature type="region of interest" description="Disordered" evidence="20">
    <location>
        <begin position="837"/>
        <end position="951"/>
    </location>
</feature>
<feature type="transmembrane region" description="Helical" evidence="21">
    <location>
        <begin position="152"/>
        <end position="172"/>
    </location>
</feature>
<feature type="transmembrane region" description="Helical" evidence="21">
    <location>
        <begin position="664"/>
        <end position="686"/>
    </location>
</feature>
<dbReference type="FunFam" id="1.10.238.10:FF:000063">
    <property type="entry name" value="Voltage-dependent N-type calcium channel subunit alpha"/>
    <property type="match status" value="1"/>
</dbReference>
<keyword evidence="8" id="KW-0677">Repeat</keyword>
<dbReference type="Pfam" id="PF08763">
    <property type="entry name" value="Ca_chan_IQ"/>
    <property type="match status" value="1"/>
</dbReference>
<evidence type="ECO:0000256" key="15">
    <source>
        <dbReference type="ARBA" id="ARBA00023180"/>
    </source>
</evidence>
<dbReference type="InterPro" id="IPR050599">
    <property type="entry name" value="VDCC_alpha-1_subunit"/>
</dbReference>
<dbReference type="InterPro" id="IPR014873">
    <property type="entry name" value="VDCC_a1su_IQ"/>
</dbReference>
<feature type="transmembrane region" description="Helical" evidence="21">
    <location>
        <begin position="587"/>
        <end position="606"/>
    </location>
</feature>
<evidence type="ECO:0000313" key="24">
    <source>
        <dbReference type="Proteomes" id="UP000264820"/>
    </source>
</evidence>
<feature type="compositionally biased region" description="Polar residues" evidence="20">
    <location>
        <begin position="1899"/>
        <end position="1918"/>
    </location>
</feature>
<feature type="binding site" evidence="18">
    <location>
        <position position="292"/>
    </location>
    <ligand>
        <name>Ca(2+)</name>
        <dbReference type="ChEBI" id="CHEBI:29108"/>
    </ligand>
</feature>
<feature type="transmembrane region" description="Helical" evidence="21">
    <location>
        <begin position="311"/>
        <end position="333"/>
    </location>
</feature>
<organism evidence="23 24">
    <name type="scientific">Hippocampus comes</name>
    <name type="common">Tiger tail seahorse</name>
    <dbReference type="NCBI Taxonomy" id="109280"/>
    <lineage>
        <taxon>Eukaryota</taxon>
        <taxon>Metazoa</taxon>
        <taxon>Chordata</taxon>
        <taxon>Craniata</taxon>
        <taxon>Vertebrata</taxon>
        <taxon>Euteleostomi</taxon>
        <taxon>Actinopterygii</taxon>
        <taxon>Neopterygii</taxon>
        <taxon>Teleostei</taxon>
        <taxon>Neoteleostei</taxon>
        <taxon>Acanthomorphata</taxon>
        <taxon>Syngnathiaria</taxon>
        <taxon>Syngnathiformes</taxon>
        <taxon>Syngnathoidei</taxon>
        <taxon>Syngnathidae</taxon>
        <taxon>Hippocampus</taxon>
    </lineage>
</organism>
<dbReference type="SUPFAM" id="SSF81324">
    <property type="entry name" value="Voltage-gated potassium channels"/>
    <property type="match status" value="4"/>
</dbReference>
<evidence type="ECO:0000256" key="6">
    <source>
        <dbReference type="ARBA" id="ARBA00022692"/>
    </source>
</evidence>
<protein>
    <recommendedName>
        <fullName evidence="19">Voltage-dependent R-type calcium channel subunit alpha</fullName>
    </recommendedName>
</protein>